<dbReference type="InterPro" id="IPR036249">
    <property type="entry name" value="Thioredoxin-like_sf"/>
</dbReference>
<dbReference type="RefSeq" id="WP_344609739.1">
    <property type="nucleotide sequence ID" value="NZ_BAAAHE010000063.1"/>
</dbReference>
<gene>
    <name evidence="6" type="ORF">GCM10009547_48560</name>
</gene>
<comment type="caution">
    <text evidence="6">The sequence shown here is derived from an EMBL/GenBank/DDBJ whole genome shotgun (WGS) entry which is preliminary data.</text>
</comment>
<reference evidence="6 7" key="1">
    <citation type="journal article" date="2019" name="Int. J. Syst. Evol. Microbiol.">
        <title>The Global Catalogue of Microorganisms (GCM) 10K type strain sequencing project: providing services to taxonomists for standard genome sequencing and annotation.</title>
        <authorList>
            <consortium name="The Broad Institute Genomics Platform"/>
            <consortium name="The Broad Institute Genome Sequencing Center for Infectious Disease"/>
            <person name="Wu L."/>
            <person name="Ma J."/>
        </authorList>
    </citation>
    <scope>NUCLEOTIDE SEQUENCE [LARGE SCALE GENOMIC DNA]</scope>
    <source>
        <strain evidence="6 7">JCM 10671</strain>
    </source>
</reference>
<dbReference type="CDD" id="cd03018">
    <property type="entry name" value="PRX_AhpE_like"/>
    <property type="match status" value="1"/>
</dbReference>
<evidence type="ECO:0000256" key="1">
    <source>
        <dbReference type="ARBA" id="ARBA00022559"/>
    </source>
</evidence>
<dbReference type="PANTHER" id="PTHR43110">
    <property type="entry name" value="THIOL PEROXIDASE"/>
    <property type="match status" value="1"/>
</dbReference>
<accession>A0ABN1HCU0</accession>
<evidence type="ECO:0000259" key="5">
    <source>
        <dbReference type="PROSITE" id="PS51352"/>
    </source>
</evidence>
<feature type="domain" description="Thioredoxin" evidence="5">
    <location>
        <begin position="3"/>
        <end position="153"/>
    </location>
</feature>
<dbReference type="InterPro" id="IPR050455">
    <property type="entry name" value="Tpx_Peroxidase_subfamily"/>
</dbReference>
<protein>
    <submittedName>
        <fullName evidence="6">Peroxiredoxin</fullName>
    </submittedName>
</protein>
<evidence type="ECO:0000256" key="3">
    <source>
        <dbReference type="ARBA" id="ARBA00023002"/>
    </source>
</evidence>
<evidence type="ECO:0000313" key="7">
    <source>
        <dbReference type="Proteomes" id="UP001500957"/>
    </source>
</evidence>
<dbReference type="InterPro" id="IPR013766">
    <property type="entry name" value="Thioredoxin_domain"/>
</dbReference>
<name>A0ABN1HCU0_9ACTN</name>
<dbReference type="EMBL" id="BAAAHE010000063">
    <property type="protein sequence ID" value="GAA0638633.1"/>
    <property type="molecule type" value="Genomic_DNA"/>
</dbReference>
<keyword evidence="1" id="KW-0575">Peroxidase</keyword>
<dbReference type="InterPro" id="IPR000866">
    <property type="entry name" value="AhpC/TSA"/>
</dbReference>
<keyword evidence="2" id="KW-0049">Antioxidant</keyword>
<keyword evidence="3" id="KW-0560">Oxidoreductase</keyword>
<dbReference type="PIRSF" id="PIRSF000239">
    <property type="entry name" value="AHPC"/>
    <property type="match status" value="1"/>
</dbReference>
<keyword evidence="4" id="KW-0676">Redox-active center</keyword>
<evidence type="ECO:0000256" key="4">
    <source>
        <dbReference type="ARBA" id="ARBA00023284"/>
    </source>
</evidence>
<organism evidence="6 7">
    <name type="scientific">Sporichthya brevicatena</name>
    <dbReference type="NCBI Taxonomy" id="171442"/>
    <lineage>
        <taxon>Bacteria</taxon>
        <taxon>Bacillati</taxon>
        <taxon>Actinomycetota</taxon>
        <taxon>Actinomycetes</taxon>
        <taxon>Sporichthyales</taxon>
        <taxon>Sporichthyaceae</taxon>
        <taxon>Sporichthya</taxon>
    </lineage>
</organism>
<evidence type="ECO:0000256" key="2">
    <source>
        <dbReference type="ARBA" id="ARBA00022862"/>
    </source>
</evidence>
<keyword evidence="7" id="KW-1185">Reference proteome</keyword>
<proteinExistence type="predicted"/>
<dbReference type="InterPro" id="IPR024706">
    <property type="entry name" value="Peroxiredoxin_AhpC-typ"/>
</dbReference>
<dbReference type="Gene3D" id="3.40.30.10">
    <property type="entry name" value="Glutaredoxin"/>
    <property type="match status" value="1"/>
</dbReference>
<dbReference type="PROSITE" id="PS51352">
    <property type="entry name" value="THIOREDOXIN_2"/>
    <property type="match status" value="1"/>
</dbReference>
<evidence type="ECO:0000313" key="6">
    <source>
        <dbReference type="EMBL" id="GAA0638633.1"/>
    </source>
</evidence>
<dbReference type="PANTHER" id="PTHR43110:SF1">
    <property type="entry name" value="THIOL PEROXIDASE"/>
    <property type="match status" value="1"/>
</dbReference>
<dbReference type="SUPFAM" id="SSF52833">
    <property type="entry name" value="Thioredoxin-like"/>
    <property type="match status" value="1"/>
</dbReference>
<sequence>MAIEIGAKAPDFALRDQHNVVITLAEHRPKAVLLVFYPLAFTGVCAGELTLLQADIEHFQNDKVQVLGCSVDSPYTQRVFADRDGLKFPLLSDFWPHGEVAQAYGVFDDNAGVATRGSFLIDSEGVVVWRTLSDIGRPRNHELYHEALAQFVG</sequence>
<dbReference type="Proteomes" id="UP001500957">
    <property type="component" value="Unassembled WGS sequence"/>
</dbReference>
<dbReference type="Pfam" id="PF00578">
    <property type="entry name" value="AhpC-TSA"/>
    <property type="match status" value="1"/>
</dbReference>